<dbReference type="Proteomes" id="UP000291084">
    <property type="component" value="Chromosome 1"/>
</dbReference>
<accession>A0A0S3QW98</accession>
<gene>
    <name evidence="1" type="primary">Vigan.01G003100</name>
    <name evidence="1" type="ORF">VIGAN_01003100</name>
</gene>
<dbReference type="AlphaFoldDB" id="A0A0S3QW98"/>
<sequence length="237" mass="26803">MTDLFTPMPPTFKKLFTALATGKNRLAVRTTGGNIFLPTRTQTWRCKCFARRARTGMALQDTNMRTKNLLIPPKLPFKGFGTWFSTGMWQEIQVRRGVRPLPTEANIPNLLGRCELHRLTTRAPPIKPLILVHRHIHRSGCTRPLLYTIKVKDGEATGARPNWRRPPHHVTANHAFDRTFHELLLNLLQQLGQIRVPRIESLLHIILRIGIGIGIRIGIGIGTRNRTAPPMAICCIG</sequence>
<dbReference type="EMBL" id="AP015034">
    <property type="protein sequence ID" value="BAT72610.1"/>
    <property type="molecule type" value="Genomic_DNA"/>
</dbReference>
<reference evidence="1 2" key="1">
    <citation type="journal article" date="2015" name="Sci. Rep.">
        <title>The power of single molecule real-time sequencing technology in the de novo assembly of a eukaryotic genome.</title>
        <authorList>
            <person name="Sakai H."/>
            <person name="Naito K."/>
            <person name="Ogiso-Tanaka E."/>
            <person name="Takahashi Y."/>
            <person name="Iseki K."/>
            <person name="Muto C."/>
            <person name="Satou K."/>
            <person name="Teruya K."/>
            <person name="Shiroma A."/>
            <person name="Shimoji M."/>
            <person name="Hirano T."/>
            <person name="Itoh T."/>
            <person name="Kaga A."/>
            <person name="Tomooka N."/>
        </authorList>
    </citation>
    <scope>NUCLEOTIDE SEQUENCE [LARGE SCALE GENOMIC DNA]</scope>
    <source>
        <strain evidence="2">cv. Shumari</strain>
    </source>
</reference>
<proteinExistence type="predicted"/>
<evidence type="ECO:0000313" key="2">
    <source>
        <dbReference type="Proteomes" id="UP000291084"/>
    </source>
</evidence>
<organism evidence="1 2">
    <name type="scientific">Vigna angularis var. angularis</name>
    <dbReference type="NCBI Taxonomy" id="157739"/>
    <lineage>
        <taxon>Eukaryota</taxon>
        <taxon>Viridiplantae</taxon>
        <taxon>Streptophyta</taxon>
        <taxon>Embryophyta</taxon>
        <taxon>Tracheophyta</taxon>
        <taxon>Spermatophyta</taxon>
        <taxon>Magnoliopsida</taxon>
        <taxon>eudicotyledons</taxon>
        <taxon>Gunneridae</taxon>
        <taxon>Pentapetalae</taxon>
        <taxon>rosids</taxon>
        <taxon>fabids</taxon>
        <taxon>Fabales</taxon>
        <taxon>Fabaceae</taxon>
        <taxon>Papilionoideae</taxon>
        <taxon>50 kb inversion clade</taxon>
        <taxon>NPAAA clade</taxon>
        <taxon>indigoferoid/millettioid clade</taxon>
        <taxon>Phaseoleae</taxon>
        <taxon>Vigna</taxon>
    </lineage>
</organism>
<name>A0A0S3QW98_PHAAN</name>
<evidence type="ECO:0000313" key="1">
    <source>
        <dbReference type="EMBL" id="BAT72610.1"/>
    </source>
</evidence>
<protein>
    <submittedName>
        <fullName evidence="1">Uncharacterized protein</fullName>
    </submittedName>
</protein>
<keyword evidence="2" id="KW-1185">Reference proteome</keyword>